<dbReference type="InterPro" id="IPR007569">
    <property type="entry name" value="DUF559"/>
</dbReference>
<evidence type="ECO:0000313" key="4">
    <source>
        <dbReference type="Proteomes" id="UP000254945"/>
    </source>
</evidence>
<dbReference type="STRING" id="1796.ABW05_20490"/>
<dbReference type="Gene3D" id="3.40.960.10">
    <property type="entry name" value="VSR Endonuclease"/>
    <property type="match status" value="1"/>
</dbReference>
<dbReference type="SUPFAM" id="SSF52980">
    <property type="entry name" value="Restriction endonuclease-like"/>
    <property type="match status" value="1"/>
</dbReference>
<organism evidence="3 4">
    <name type="scientific">Mycolicibacterium senegalense</name>
    <dbReference type="NCBI Taxonomy" id="1796"/>
    <lineage>
        <taxon>Bacteria</taxon>
        <taxon>Bacillati</taxon>
        <taxon>Actinomycetota</taxon>
        <taxon>Actinomycetes</taxon>
        <taxon>Mycobacteriales</taxon>
        <taxon>Mycobacteriaceae</taxon>
        <taxon>Mycolicibacterium</taxon>
    </lineage>
</organism>
<dbReference type="AlphaFoldDB" id="A0A378SZB9"/>
<evidence type="ECO:0000259" key="1">
    <source>
        <dbReference type="Pfam" id="PF04480"/>
    </source>
</evidence>
<accession>A0A378SZB9</accession>
<feature type="domain" description="AbiEi antitoxin N-terminal" evidence="2">
    <location>
        <begin position="37"/>
        <end position="81"/>
    </location>
</feature>
<feature type="domain" description="DUF559" evidence="1">
    <location>
        <begin position="224"/>
        <end position="319"/>
    </location>
</feature>
<dbReference type="InterPro" id="IPR011335">
    <property type="entry name" value="Restrct_endonuc-II-like"/>
</dbReference>
<evidence type="ECO:0000259" key="2">
    <source>
        <dbReference type="Pfam" id="PF13338"/>
    </source>
</evidence>
<dbReference type="Pfam" id="PF13338">
    <property type="entry name" value="AbiEi_4"/>
    <property type="match status" value="1"/>
</dbReference>
<dbReference type="Pfam" id="PF04480">
    <property type="entry name" value="DUF559"/>
    <property type="match status" value="1"/>
</dbReference>
<evidence type="ECO:0000313" key="3">
    <source>
        <dbReference type="EMBL" id="STZ51912.1"/>
    </source>
</evidence>
<sequence>MISRVISVQSAAPTAAKRTEIAGGGTVWWPHHIQSDVLEDFLRDHDGVITLADAKQAGLSQDAVNRRVRSGKWLRCSRGVYFADDRPFTDAARIRAAVWSAGPNAVASGLAAAWWHEVTKYAPDPVEVTIPRNGHHPKQHGVTLRRRDLDPQDVVERRGLRVTALPLTVVEAAARRGGGARLMDTALQRHTELRDLWRAHMRNKGRHGSPAARRLLTAAADGARSEAERLLIRLLREAGITGWKANYRLGRYVIDVAFPADKVAIETDGWAFHHDQEVFQKDRVKQNEIALMAWQVLRFTWLDLTEYPQRVIAEIRLAIRSSAAASSRTGAAR</sequence>
<name>A0A378SZB9_9MYCO</name>
<dbReference type="InterPro" id="IPR025159">
    <property type="entry name" value="AbiEi_N"/>
</dbReference>
<reference evidence="3 4" key="1">
    <citation type="submission" date="2018-06" db="EMBL/GenBank/DDBJ databases">
        <authorList>
            <consortium name="Pathogen Informatics"/>
            <person name="Doyle S."/>
        </authorList>
    </citation>
    <scope>NUCLEOTIDE SEQUENCE [LARGE SCALE GENOMIC DNA]</scope>
    <source>
        <strain evidence="3 4">NCTC4524</strain>
    </source>
</reference>
<dbReference type="EMBL" id="UGQQ01000001">
    <property type="protein sequence ID" value="STZ51912.1"/>
    <property type="molecule type" value="Genomic_DNA"/>
</dbReference>
<protein>
    <submittedName>
        <fullName evidence="3">Conserved protein of uncharacterized function (Part1)</fullName>
    </submittedName>
</protein>
<proteinExistence type="predicted"/>
<dbReference type="Proteomes" id="UP000254945">
    <property type="component" value="Unassembled WGS sequence"/>
</dbReference>
<gene>
    <name evidence="3" type="ORF">NCTC4524_00168</name>
</gene>